<dbReference type="InterPro" id="IPR013766">
    <property type="entry name" value="Thioredoxin_domain"/>
</dbReference>
<evidence type="ECO:0000256" key="2">
    <source>
        <dbReference type="SAM" id="SignalP"/>
    </source>
</evidence>
<dbReference type="Pfam" id="PF00578">
    <property type="entry name" value="AhpC-TSA"/>
    <property type="match status" value="1"/>
</dbReference>
<comment type="caution">
    <text evidence="4">The sequence shown here is derived from an EMBL/GenBank/DDBJ whole genome shotgun (WGS) entry which is preliminary data.</text>
</comment>
<feature type="chain" id="PRO_5045325225" evidence="2">
    <location>
        <begin position="21"/>
        <end position="207"/>
    </location>
</feature>
<evidence type="ECO:0000259" key="3">
    <source>
        <dbReference type="PROSITE" id="PS51352"/>
    </source>
</evidence>
<keyword evidence="2" id="KW-0732">Signal</keyword>
<gene>
    <name evidence="4" type="ORF">IPZ78_08950</name>
</gene>
<evidence type="ECO:0000313" key="4">
    <source>
        <dbReference type="EMBL" id="MCA5005279.1"/>
    </source>
</evidence>
<dbReference type="InterPro" id="IPR000866">
    <property type="entry name" value="AhpC/TSA"/>
</dbReference>
<feature type="region of interest" description="Disordered" evidence="1">
    <location>
        <begin position="23"/>
        <end position="61"/>
    </location>
</feature>
<sequence>MTLSTLLLSTILGISGCSNSSNTNTNSTANVENHDGHDHAGHDHSSHSHTSKAAEQQQKIEELSQKAPAQVLPPFKFYKVKSGISFTNDDIPKGKKTAFILFDPSCGHCQIEAGQLGKNYAKIKNVNLYFISMNDPALMANFLETFGKELVGKPNVEVLYDKNQDFIQKIHVPKQFPANYVYTAEGKLQSHWDGDKKIDFILTEYTK</sequence>
<dbReference type="EMBL" id="JADEYP010000014">
    <property type="protein sequence ID" value="MCA5005279.1"/>
    <property type="molecule type" value="Genomic_DNA"/>
</dbReference>
<reference evidence="4" key="1">
    <citation type="submission" date="2020-10" db="EMBL/GenBank/DDBJ databases">
        <authorList>
            <person name="Lu T."/>
            <person name="Wang Q."/>
            <person name="Han X."/>
        </authorList>
    </citation>
    <scope>NUCLEOTIDE SEQUENCE</scope>
    <source>
        <strain evidence="4">WQ 366</strain>
    </source>
</reference>
<dbReference type="InterPro" id="IPR036249">
    <property type="entry name" value="Thioredoxin-like_sf"/>
</dbReference>
<feature type="compositionally biased region" description="Basic and acidic residues" evidence="1">
    <location>
        <begin position="32"/>
        <end position="46"/>
    </location>
</feature>
<proteinExistence type="predicted"/>
<dbReference type="Proteomes" id="UP001165302">
    <property type="component" value="Unassembled WGS sequence"/>
</dbReference>
<feature type="domain" description="Thioredoxin" evidence="3">
    <location>
        <begin position="61"/>
        <end position="207"/>
    </location>
</feature>
<keyword evidence="5" id="KW-1185">Reference proteome</keyword>
<dbReference type="SUPFAM" id="SSF52833">
    <property type="entry name" value="Thioredoxin-like"/>
    <property type="match status" value="1"/>
</dbReference>
<dbReference type="PROSITE" id="PS51352">
    <property type="entry name" value="THIOREDOXIN_2"/>
    <property type="match status" value="1"/>
</dbReference>
<dbReference type="Gene3D" id="3.40.30.10">
    <property type="entry name" value="Glutaredoxin"/>
    <property type="match status" value="1"/>
</dbReference>
<accession>A0ABS7Z9A9</accession>
<evidence type="ECO:0000313" key="5">
    <source>
        <dbReference type="Proteomes" id="UP001165302"/>
    </source>
</evidence>
<evidence type="ECO:0000256" key="1">
    <source>
        <dbReference type="SAM" id="MobiDB-lite"/>
    </source>
</evidence>
<name>A0ABS7Z9A9_9SPHI</name>
<feature type="signal peptide" evidence="2">
    <location>
        <begin position="1"/>
        <end position="20"/>
    </location>
</feature>
<protein>
    <submittedName>
        <fullName evidence="4">Redoxin domain-containing protein</fullName>
    </submittedName>
</protein>
<organism evidence="4 5">
    <name type="scientific">Sphingobacterium bovistauri</name>
    <dbReference type="NCBI Taxonomy" id="2781959"/>
    <lineage>
        <taxon>Bacteria</taxon>
        <taxon>Pseudomonadati</taxon>
        <taxon>Bacteroidota</taxon>
        <taxon>Sphingobacteriia</taxon>
        <taxon>Sphingobacteriales</taxon>
        <taxon>Sphingobacteriaceae</taxon>
        <taxon>Sphingobacterium</taxon>
    </lineage>
</organism>